<evidence type="ECO:0000256" key="1">
    <source>
        <dbReference type="SAM" id="MobiDB-lite"/>
    </source>
</evidence>
<sequence>MNEIQKEDSSAQKSTTHSRPSLVVPTVGDAGSNGPELNDGGGGFNQWPETSHHWWWWYASCMNKLGDGEKKRVDGKER</sequence>
<reference evidence="2 3" key="1">
    <citation type="submission" date="2019-05" db="EMBL/GenBank/DDBJ databases">
        <title>Mikania micrantha, genome provides insights into the molecular mechanism of rapid growth.</title>
        <authorList>
            <person name="Liu B."/>
        </authorList>
    </citation>
    <scope>NUCLEOTIDE SEQUENCE [LARGE SCALE GENOMIC DNA]</scope>
    <source>
        <strain evidence="2">NLD-2019</strain>
        <tissue evidence="2">Leaf</tissue>
    </source>
</reference>
<feature type="region of interest" description="Disordered" evidence="1">
    <location>
        <begin position="1"/>
        <end position="45"/>
    </location>
</feature>
<dbReference type="EMBL" id="SZYD01000004">
    <property type="protein sequence ID" value="KAD6453070.1"/>
    <property type="molecule type" value="Genomic_DNA"/>
</dbReference>
<keyword evidence="3" id="KW-1185">Reference proteome</keyword>
<proteinExistence type="predicted"/>
<feature type="compositionally biased region" description="Basic and acidic residues" evidence="1">
    <location>
        <begin position="1"/>
        <end position="10"/>
    </location>
</feature>
<organism evidence="2 3">
    <name type="scientific">Mikania micrantha</name>
    <name type="common">bitter vine</name>
    <dbReference type="NCBI Taxonomy" id="192012"/>
    <lineage>
        <taxon>Eukaryota</taxon>
        <taxon>Viridiplantae</taxon>
        <taxon>Streptophyta</taxon>
        <taxon>Embryophyta</taxon>
        <taxon>Tracheophyta</taxon>
        <taxon>Spermatophyta</taxon>
        <taxon>Magnoliopsida</taxon>
        <taxon>eudicotyledons</taxon>
        <taxon>Gunneridae</taxon>
        <taxon>Pentapetalae</taxon>
        <taxon>asterids</taxon>
        <taxon>campanulids</taxon>
        <taxon>Asterales</taxon>
        <taxon>Asteraceae</taxon>
        <taxon>Asteroideae</taxon>
        <taxon>Heliantheae alliance</taxon>
        <taxon>Eupatorieae</taxon>
        <taxon>Mikania</taxon>
    </lineage>
</organism>
<evidence type="ECO:0000313" key="2">
    <source>
        <dbReference type="EMBL" id="KAD6453070.1"/>
    </source>
</evidence>
<dbReference type="AlphaFoldDB" id="A0A5N6PEA7"/>
<comment type="caution">
    <text evidence="2">The sequence shown here is derived from an EMBL/GenBank/DDBJ whole genome shotgun (WGS) entry which is preliminary data.</text>
</comment>
<evidence type="ECO:0000313" key="3">
    <source>
        <dbReference type="Proteomes" id="UP000326396"/>
    </source>
</evidence>
<gene>
    <name evidence="2" type="ORF">E3N88_07775</name>
</gene>
<accession>A0A5N6PEA7</accession>
<protein>
    <submittedName>
        <fullName evidence="2">Uncharacterized protein</fullName>
    </submittedName>
</protein>
<dbReference type="Proteomes" id="UP000326396">
    <property type="component" value="Linkage Group LG12"/>
</dbReference>
<name>A0A5N6PEA7_9ASTR</name>